<feature type="region of interest" description="Disordered" evidence="1">
    <location>
        <begin position="70"/>
        <end position="122"/>
    </location>
</feature>
<keyword evidence="3" id="KW-1185">Reference proteome</keyword>
<proteinExistence type="predicted"/>
<dbReference type="EMBL" id="JBBPFD010000006">
    <property type="protein sequence ID" value="KAK7921962.1"/>
    <property type="molecule type" value="Genomic_DNA"/>
</dbReference>
<evidence type="ECO:0000313" key="2">
    <source>
        <dbReference type="EMBL" id="KAK7921962.1"/>
    </source>
</evidence>
<comment type="caution">
    <text evidence="2">The sequence shown here is derived from an EMBL/GenBank/DDBJ whole genome shotgun (WGS) entry which is preliminary data.</text>
</comment>
<protein>
    <submittedName>
        <fullName evidence="2">Uncharacterized protein</fullName>
    </submittedName>
</protein>
<feature type="compositionally biased region" description="Basic and acidic residues" evidence="1">
    <location>
        <begin position="74"/>
        <end position="92"/>
    </location>
</feature>
<name>A0AAW0PD80_9GOBI</name>
<sequence>MLRLVLLIHGETEEEAVVERQSVCCSPEQPMKVTSRCRRSSSARLALDSCLGSDNQAGWGLANERARLPSGHGFQERSRIPDAELKEVKPPSDNEIQDPGTPPSDLHRSASDEKQLERAKPPSGLQCLRLVSLTRTQSTDLQSWRTASAALGNVSFTCTETEDKSVLGSLQ</sequence>
<evidence type="ECO:0000256" key="1">
    <source>
        <dbReference type="SAM" id="MobiDB-lite"/>
    </source>
</evidence>
<evidence type="ECO:0000313" key="3">
    <source>
        <dbReference type="Proteomes" id="UP001460270"/>
    </source>
</evidence>
<dbReference type="AlphaFoldDB" id="A0AAW0PD80"/>
<feature type="compositionally biased region" description="Basic and acidic residues" evidence="1">
    <location>
        <begin position="105"/>
        <end position="120"/>
    </location>
</feature>
<organism evidence="2 3">
    <name type="scientific">Mugilogobius chulae</name>
    <name type="common">yellowstripe goby</name>
    <dbReference type="NCBI Taxonomy" id="88201"/>
    <lineage>
        <taxon>Eukaryota</taxon>
        <taxon>Metazoa</taxon>
        <taxon>Chordata</taxon>
        <taxon>Craniata</taxon>
        <taxon>Vertebrata</taxon>
        <taxon>Euteleostomi</taxon>
        <taxon>Actinopterygii</taxon>
        <taxon>Neopterygii</taxon>
        <taxon>Teleostei</taxon>
        <taxon>Neoteleostei</taxon>
        <taxon>Acanthomorphata</taxon>
        <taxon>Gobiaria</taxon>
        <taxon>Gobiiformes</taxon>
        <taxon>Gobioidei</taxon>
        <taxon>Gobiidae</taxon>
        <taxon>Gobionellinae</taxon>
        <taxon>Mugilogobius</taxon>
    </lineage>
</organism>
<accession>A0AAW0PD80</accession>
<reference evidence="3" key="1">
    <citation type="submission" date="2024-04" db="EMBL/GenBank/DDBJ databases">
        <title>Salinicola lusitanus LLJ914,a marine bacterium isolated from the Okinawa Trough.</title>
        <authorList>
            <person name="Li J."/>
        </authorList>
    </citation>
    <scope>NUCLEOTIDE SEQUENCE [LARGE SCALE GENOMIC DNA]</scope>
</reference>
<gene>
    <name evidence="2" type="ORF">WMY93_008864</name>
</gene>
<dbReference type="Proteomes" id="UP001460270">
    <property type="component" value="Unassembled WGS sequence"/>
</dbReference>